<keyword evidence="2" id="KW-0732">Signal</keyword>
<keyword evidence="1 4" id="KW-0413">Isomerase</keyword>
<dbReference type="SUPFAM" id="SSF54534">
    <property type="entry name" value="FKBP-like"/>
    <property type="match status" value="1"/>
</dbReference>
<name>A0A399ER68_9DEIN</name>
<dbReference type="InterPro" id="IPR050245">
    <property type="entry name" value="PrsA_foldase"/>
</dbReference>
<feature type="domain" description="PpiC" evidence="3">
    <location>
        <begin position="171"/>
        <end position="262"/>
    </location>
</feature>
<dbReference type="InterPro" id="IPR000297">
    <property type="entry name" value="PPIase_PpiC"/>
</dbReference>
<dbReference type="Pfam" id="PF00639">
    <property type="entry name" value="Rotamase"/>
    <property type="match status" value="1"/>
</dbReference>
<dbReference type="EMBL" id="QWLA01000029">
    <property type="protein sequence ID" value="RIH86458.1"/>
    <property type="molecule type" value="Genomic_DNA"/>
</dbReference>
<dbReference type="InterPro" id="IPR027304">
    <property type="entry name" value="Trigger_fact/SurA_dom_sf"/>
</dbReference>
<dbReference type="SUPFAM" id="SSF109998">
    <property type="entry name" value="Triger factor/SurA peptide-binding domain-like"/>
    <property type="match status" value="1"/>
</dbReference>
<evidence type="ECO:0000259" key="3">
    <source>
        <dbReference type="PROSITE" id="PS50198"/>
    </source>
</evidence>
<feature type="chain" id="PRO_5017437576" evidence="2">
    <location>
        <begin position="18"/>
        <end position="307"/>
    </location>
</feature>
<evidence type="ECO:0000256" key="2">
    <source>
        <dbReference type="SAM" id="SignalP"/>
    </source>
</evidence>
<reference evidence="4 5" key="1">
    <citation type="submission" date="2018-08" db="EMBL/GenBank/DDBJ databases">
        <title>Meiothermus roseus NBRC 110900 genome sequencing project.</title>
        <authorList>
            <person name="Da Costa M.S."/>
            <person name="Albuquerque L."/>
            <person name="Raposo P."/>
            <person name="Froufe H.J.C."/>
            <person name="Barroso C.S."/>
            <person name="Egas C."/>
        </authorList>
    </citation>
    <scope>NUCLEOTIDE SEQUENCE [LARGE SCALE GENOMIC DNA]</scope>
    <source>
        <strain evidence="4 5">NBRC 110900</strain>
    </source>
</reference>
<dbReference type="PANTHER" id="PTHR47245">
    <property type="entry name" value="PEPTIDYLPROLYL ISOMERASE"/>
    <property type="match status" value="1"/>
</dbReference>
<comment type="caution">
    <text evidence="4">The sequence shown here is derived from an EMBL/GenBank/DDBJ whole genome shotgun (WGS) entry which is preliminary data.</text>
</comment>
<keyword evidence="5" id="KW-1185">Reference proteome</keyword>
<dbReference type="InterPro" id="IPR046357">
    <property type="entry name" value="PPIase_dom_sf"/>
</dbReference>
<dbReference type="GO" id="GO:0003755">
    <property type="term" value="F:peptidyl-prolyl cis-trans isomerase activity"/>
    <property type="evidence" value="ECO:0007669"/>
    <property type="project" value="UniProtKB-KW"/>
</dbReference>
<organism evidence="4 5">
    <name type="scientific">Calidithermus roseus</name>
    <dbReference type="NCBI Taxonomy" id="1644118"/>
    <lineage>
        <taxon>Bacteria</taxon>
        <taxon>Thermotogati</taxon>
        <taxon>Deinococcota</taxon>
        <taxon>Deinococci</taxon>
        <taxon>Thermales</taxon>
        <taxon>Thermaceae</taxon>
        <taxon>Calidithermus</taxon>
    </lineage>
</organism>
<dbReference type="Gene3D" id="3.10.50.40">
    <property type="match status" value="1"/>
</dbReference>
<dbReference type="Proteomes" id="UP000265341">
    <property type="component" value="Unassembled WGS sequence"/>
</dbReference>
<dbReference type="AlphaFoldDB" id="A0A399ER68"/>
<sequence>MRLILLMLASLAPLALAQGSDPVVAKVGKVSLTRSYFDLQWEYFTHQTLTRQGIPYTPEAAETLNSFKPRLLERIAKDQAVLNVAERQGYAATDAAIEQQISSVRERFESEEAFLAGLKEAGLRDVAGYRLLVYEAITFNAFIDDLVGKIQFSTPALKLLYYLNRAEYSQPARYCSSHILVETQAQAQAVLARLAKGETFETLASELSLDPGSRSEGGNLGCYPVGSLIEAFERAMLRLKVGEITRIPVKTEFGYHIIRLNNIEPLAYVPFEAVQESLSSDLIGAVLDKLIDNYARLEGVQLFPENL</sequence>
<dbReference type="RefSeq" id="WP_119277445.1">
    <property type="nucleotide sequence ID" value="NZ_QWLA01000029.1"/>
</dbReference>
<dbReference type="PROSITE" id="PS50198">
    <property type="entry name" value="PPIC_PPIASE_2"/>
    <property type="match status" value="1"/>
</dbReference>
<proteinExistence type="predicted"/>
<evidence type="ECO:0000313" key="5">
    <source>
        <dbReference type="Proteomes" id="UP000265341"/>
    </source>
</evidence>
<dbReference type="OrthoDB" id="14196at2"/>
<dbReference type="PANTHER" id="PTHR47245:SF2">
    <property type="entry name" value="PEPTIDYL-PROLYL CIS-TRANS ISOMERASE HP_0175-RELATED"/>
    <property type="match status" value="1"/>
</dbReference>
<protein>
    <submittedName>
        <fullName evidence="4">Putative peptidyl-prolyl cis-trans isomerase Cbf2</fullName>
        <ecNumber evidence="4">5.2.1.8</ecNumber>
    </submittedName>
</protein>
<dbReference type="EC" id="5.2.1.8" evidence="4"/>
<keyword evidence="1" id="KW-0697">Rotamase</keyword>
<dbReference type="InterPro" id="IPR023058">
    <property type="entry name" value="PPIase_PpiC_CS"/>
</dbReference>
<dbReference type="Gene3D" id="1.10.4030.10">
    <property type="entry name" value="Porin chaperone SurA, peptide-binding domain"/>
    <property type="match status" value="1"/>
</dbReference>
<evidence type="ECO:0000313" key="4">
    <source>
        <dbReference type="EMBL" id="RIH86458.1"/>
    </source>
</evidence>
<gene>
    <name evidence="4" type="primary">cbf2</name>
    <name evidence="4" type="ORF">Mrose_01744</name>
</gene>
<accession>A0A399ER68</accession>
<feature type="signal peptide" evidence="2">
    <location>
        <begin position="1"/>
        <end position="17"/>
    </location>
</feature>
<evidence type="ECO:0000256" key="1">
    <source>
        <dbReference type="PROSITE-ProRule" id="PRU00278"/>
    </source>
</evidence>
<dbReference type="PROSITE" id="PS01096">
    <property type="entry name" value="PPIC_PPIASE_1"/>
    <property type="match status" value="1"/>
</dbReference>
<dbReference type="Pfam" id="PF13624">
    <property type="entry name" value="SurA_N_3"/>
    <property type="match status" value="1"/>
</dbReference>